<evidence type="ECO:0000313" key="2">
    <source>
        <dbReference type="EMBL" id="CAK0825521.1"/>
    </source>
</evidence>
<keyword evidence="3" id="KW-1185">Reference proteome</keyword>
<accession>A0ABN9S1F6</accession>
<reference evidence="2" key="1">
    <citation type="submission" date="2023-10" db="EMBL/GenBank/DDBJ databases">
        <authorList>
            <person name="Chen Y."/>
            <person name="Shah S."/>
            <person name="Dougan E. K."/>
            <person name="Thang M."/>
            <person name="Chan C."/>
        </authorList>
    </citation>
    <scope>NUCLEOTIDE SEQUENCE [LARGE SCALE GENOMIC DNA]</scope>
</reference>
<evidence type="ECO:0000256" key="1">
    <source>
        <dbReference type="SAM" id="MobiDB-lite"/>
    </source>
</evidence>
<dbReference type="Proteomes" id="UP001189429">
    <property type="component" value="Unassembled WGS sequence"/>
</dbReference>
<feature type="compositionally biased region" description="Basic and acidic residues" evidence="1">
    <location>
        <begin position="214"/>
        <end position="248"/>
    </location>
</feature>
<dbReference type="EMBL" id="CAUYUJ010008980">
    <property type="protein sequence ID" value="CAK0825521.1"/>
    <property type="molecule type" value="Genomic_DNA"/>
</dbReference>
<comment type="caution">
    <text evidence="2">The sequence shown here is derived from an EMBL/GenBank/DDBJ whole genome shotgun (WGS) entry which is preliminary data.</text>
</comment>
<evidence type="ECO:0000313" key="3">
    <source>
        <dbReference type="Proteomes" id="UP001189429"/>
    </source>
</evidence>
<sequence>MFPGLGMASGSDMSQMQAAMILQNPEMAQHFTRQAAEQYELQTNMGLNPEVKELAEHFNLEDRCARALDQQLKLRKDTFTEDMAAIWDILEGARSPSGLLMVKVREMAEGTFRGFSTPEEDVQKFAKQYKLDVQASAKLAEVLAKRQDPKGDMEKIGKHLERSNKPSALMMLMLKDLRLGNPVQECSHAPAIGSKVHNRELEKEKREKRSRSRRDRDRRSRDAGRDRDRHDRDRDRRRSRERSRDRRR</sequence>
<name>A0ABN9S1F6_9DINO</name>
<organism evidence="2 3">
    <name type="scientific">Prorocentrum cordatum</name>
    <dbReference type="NCBI Taxonomy" id="2364126"/>
    <lineage>
        <taxon>Eukaryota</taxon>
        <taxon>Sar</taxon>
        <taxon>Alveolata</taxon>
        <taxon>Dinophyceae</taxon>
        <taxon>Prorocentrales</taxon>
        <taxon>Prorocentraceae</taxon>
        <taxon>Prorocentrum</taxon>
    </lineage>
</organism>
<feature type="compositionally biased region" description="Basic and acidic residues" evidence="1">
    <location>
        <begin position="197"/>
        <end position="207"/>
    </location>
</feature>
<feature type="region of interest" description="Disordered" evidence="1">
    <location>
        <begin position="188"/>
        <end position="248"/>
    </location>
</feature>
<proteinExistence type="predicted"/>
<gene>
    <name evidence="2" type="ORF">PCOR1329_LOCUS25629</name>
</gene>
<protein>
    <submittedName>
        <fullName evidence="2">Uncharacterized protein</fullName>
    </submittedName>
</protein>